<feature type="region of interest" description="Disordered" evidence="1">
    <location>
        <begin position="149"/>
        <end position="230"/>
    </location>
</feature>
<name>A0A8J2KZ11_9HEXA</name>
<feature type="non-terminal residue" evidence="2">
    <location>
        <position position="1"/>
    </location>
</feature>
<sequence length="259" mass="28433">QIPILYVDGIKARRSDITKQALRQTSYYQRLDQRSHTDTETESSTCDPLFDPPVRSSAAAITSKGNRWDLPLLQHPIPYHPAHTLPEELLREFPVSIPSDGTTGHDPRDVKRSPSSKRTLAPIASPICKRFSPPPTLKSKGLILELFGSSDNDETSEKEGNDNLPGPPMPDCKASEEDDSDSSAESTSSDSEDSSVQIDRQCDNQKYSPSYLVVSGPPLTPSAPLFPTDTSDSPTDIHAVAVQFFAGVYDFNLDECDQK</sequence>
<reference evidence="2" key="1">
    <citation type="submission" date="2021-06" db="EMBL/GenBank/DDBJ databases">
        <authorList>
            <person name="Hodson N. C."/>
            <person name="Mongue J. A."/>
            <person name="Jaron S. K."/>
        </authorList>
    </citation>
    <scope>NUCLEOTIDE SEQUENCE</scope>
</reference>
<feature type="region of interest" description="Disordered" evidence="1">
    <location>
        <begin position="29"/>
        <end position="53"/>
    </location>
</feature>
<evidence type="ECO:0000313" key="2">
    <source>
        <dbReference type="EMBL" id="CAG7822652.1"/>
    </source>
</evidence>
<feature type="compositionally biased region" description="Basic and acidic residues" evidence="1">
    <location>
        <begin position="103"/>
        <end position="112"/>
    </location>
</feature>
<comment type="caution">
    <text evidence="2">The sequence shown here is derived from an EMBL/GenBank/DDBJ whole genome shotgun (WGS) entry which is preliminary data.</text>
</comment>
<accession>A0A8J2KZ11</accession>
<evidence type="ECO:0000256" key="1">
    <source>
        <dbReference type="SAM" id="MobiDB-lite"/>
    </source>
</evidence>
<keyword evidence="3" id="KW-1185">Reference proteome</keyword>
<dbReference type="Proteomes" id="UP000708208">
    <property type="component" value="Unassembled WGS sequence"/>
</dbReference>
<feature type="non-terminal residue" evidence="2">
    <location>
        <position position="259"/>
    </location>
</feature>
<dbReference type="AlphaFoldDB" id="A0A8J2KZ11"/>
<protein>
    <submittedName>
        <fullName evidence="2">Uncharacterized protein</fullName>
    </submittedName>
</protein>
<gene>
    <name evidence="2" type="ORF">AFUS01_LOCUS32913</name>
</gene>
<dbReference type="EMBL" id="CAJVCH010527017">
    <property type="protein sequence ID" value="CAG7822652.1"/>
    <property type="molecule type" value="Genomic_DNA"/>
</dbReference>
<feature type="region of interest" description="Disordered" evidence="1">
    <location>
        <begin position="95"/>
        <end position="132"/>
    </location>
</feature>
<evidence type="ECO:0000313" key="3">
    <source>
        <dbReference type="Proteomes" id="UP000708208"/>
    </source>
</evidence>
<organism evidence="2 3">
    <name type="scientific">Allacma fusca</name>
    <dbReference type="NCBI Taxonomy" id="39272"/>
    <lineage>
        <taxon>Eukaryota</taxon>
        <taxon>Metazoa</taxon>
        <taxon>Ecdysozoa</taxon>
        <taxon>Arthropoda</taxon>
        <taxon>Hexapoda</taxon>
        <taxon>Collembola</taxon>
        <taxon>Symphypleona</taxon>
        <taxon>Sminthuridae</taxon>
        <taxon>Allacma</taxon>
    </lineage>
</organism>
<proteinExistence type="predicted"/>